<gene>
    <name evidence="2" type="ORF">DF947_01510</name>
</gene>
<dbReference type="Proteomes" id="UP000245391">
    <property type="component" value="Unassembled WGS sequence"/>
</dbReference>
<accession>A0A317F269</accession>
<proteinExistence type="predicted"/>
<dbReference type="OrthoDB" id="793529at2"/>
<keyword evidence="3" id="KW-1185">Reference proteome</keyword>
<dbReference type="EMBL" id="QGNY01000001">
    <property type="protein sequence ID" value="PWS33330.1"/>
    <property type="molecule type" value="Genomic_DNA"/>
</dbReference>
<feature type="chain" id="PRO_5016447392" evidence="1">
    <location>
        <begin position="40"/>
        <end position="240"/>
    </location>
</feature>
<sequence>MRLMMVMKKKIKAGLRAYMVVLPLSGALLLTAMPTEASAQLAIAEVIKAGVKKLIKAVDLKVQRLQNETIWLQNAQKVLENTLSKLKLEEISDWTQRQRDLYSGYYSELVKVKSLISTYKRVRDLVGTQGAIVQEYKWASGLFKKDKHFSASELAHMEEVYEGILKESLQNLDELFMVVNAFKTQMTDGARLELINGVAEKIEGNFSDLKAFNDRNIILTIQRSKSILETKQLKEVYEIN</sequence>
<organism evidence="2 3">
    <name type="scientific">Pedobacter paludis</name>
    <dbReference type="NCBI Taxonomy" id="2203212"/>
    <lineage>
        <taxon>Bacteria</taxon>
        <taxon>Pseudomonadati</taxon>
        <taxon>Bacteroidota</taxon>
        <taxon>Sphingobacteriia</taxon>
        <taxon>Sphingobacteriales</taxon>
        <taxon>Sphingobacteriaceae</taxon>
        <taxon>Pedobacter</taxon>
    </lineage>
</organism>
<keyword evidence="1" id="KW-0732">Signal</keyword>
<reference evidence="3" key="1">
    <citation type="submission" date="2018-05" db="EMBL/GenBank/DDBJ databases">
        <title>Pedobacter paludis sp. nov., isolated from wetland soil.</title>
        <authorList>
            <person name="Zhang Y."/>
        </authorList>
    </citation>
    <scope>NUCLEOTIDE SEQUENCE [LARGE SCALE GENOMIC DNA]</scope>
    <source>
        <strain evidence="3">R-8</strain>
    </source>
</reference>
<evidence type="ECO:0000256" key="1">
    <source>
        <dbReference type="SAM" id="SignalP"/>
    </source>
</evidence>
<protein>
    <submittedName>
        <fullName evidence="2">Conjugal transfer protein TraI</fullName>
    </submittedName>
</protein>
<name>A0A317F269_9SPHI</name>
<evidence type="ECO:0000313" key="2">
    <source>
        <dbReference type="EMBL" id="PWS33330.1"/>
    </source>
</evidence>
<dbReference type="AlphaFoldDB" id="A0A317F269"/>
<comment type="caution">
    <text evidence="2">The sequence shown here is derived from an EMBL/GenBank/DDBJ whole genome shotgun (WGS) entry which is preliminary data.</text>
</comment>
<evidence type="ECO:0000313" key="3">
    <source>
        <dbReference type="Proteomes" id="UP000245391"/>
    </source>
</evidence>
<feature type="signal peptide" evidence="1">
    <location>
        <begin position="1"/>
        <end position="39"/>
    </location>
</feature>